<dbReference type="OrthoDB" id="117723at2"/>
<evidence type="ECO:0000313" key="5">
    <source>
        <dbReference type="EMBL" id="BBH53494.1"/>
    </source>
</evidence>
<accession>A0A4P2VN34</accession>
<dbReference type="KEGG" id="sbf:JCM31447_19380"/>
<dbReference type="SUPFAM" id="SSF46785">
    <property type="entry name" value="Winged helix' DNA-binding domain"/>
    <property type="match status" value="1"/>
</dbReference>
<evidence type="ECO:0000256" key="1">
    <source>
        <dbReference type="ARBA" id="ARBA00023015"/>
    </source>
</evidence>
<evidence type="ECO:0000259" key="4">
    <source>
        <dbReference type="PROSITE" id="PS50995"/>
    </source>
</evidence>
<evidence type="ECO:0000256" key="3">
    <source>
        <dbReference type="ARBA" id="ARBA00023163"/>
    </source>
</evidence>
<dbReference type="InterPro" id="IPR000835">
    <property type="entry name" value="HTH_MarR-typ"/>
</dbReference>
<evidence type="ECO:0000313" key="6">
    <source>
        <dbReference type="Proteomes" id="UP000291236"/>
    </source>
</evidence>
<dbReference type="Gene3D" id="1.10.10.10">
    <property type="entry name" value="Winged helix-like DNA-binding domain superfamily/Winged helix DNA-binding domain"/>
    <property type="match status" value="1"/>
</dbReference>
<dbReference type="RefSeq" id="WP_130609434.1">
    <property type="nucleotide sequence ID" value="NZ_AP019368.1"/>
</dbReference>
<keyword evidence="1" id="KW-0805">Transcription regulation</keyword>
<dbReference type="Proteomes" id="UP000291236">
    <property type="component" value="Chromosome"/>
</dbReference>
<dbReference type="InterPro" id="IPR036390">
    <property type="entry name" value="WH_DNA-bd_sf"/>
</dbReference>
<dbReference type="Pfam" id="PF12802">
    <property type="entry name" value="MarR_2"/>
    <property type="match status" value="1"/>
</dbReference>
<evidence type="ECO:0000256" key="2">
    <source>
        <dbReference type="ARBA" id="ARBA00023125"/>
    </source>
</evidence>
<dbReference type="PROSITE" id="PS50995">
    <property type="entry name" value="HTH_MARR_2"/>
    <property type="match status" value="1"/>
</dbReference>
<name>A0A4P2VN34_FLUSA</name>
<protein>
    <submittedName>
        <fullName evidence="5">MarR family transcriptional regulator</fullName>
    </submittedName>
</protein>
<keyword evidence="3" id="KW-0804">Transcription</keyword>
<reference evidence="5 6" key="1">
    <citation type="submission" date="2018-12" db="EMBL/GenBank/DDBJ databases">
        <title>Rubrispira sanarue gen. nov., sp., nov., a member of the order Silvanigrellales, isolated from a brackish lake in Hamamatsu Japan.</title>
        <authorList>
            <person name="Maejima Y."/>
            <person name="Iino T."/>
            <person name="Muraguchi Y."/>
            <person name="Fukuda K."/>
            <person name="Nojiri H."/>
            <person name="Ohkuma M."/>
            <person name="Moriuchi R."/>
            <person name="Dohra H."/>
            <person name="Kimbara K."/>
            <person name="Shintani M."/>
        </authorList>
    </citation>
    <scope>NUCLEOTIDE SEQUENCE [LARGE SCALE GENOMIC DNA]</scope>
    <source>
        <strain evidence="5 6">RF1110005</strain>
    </source>
</reference>
<organism evidence="5 6">
    <name type="scientific">Fluviispira sanaruensis</name>
    <dbReference type="NCBI Taxonomy" id="2493639"/>
    <lineage>
        <taxon>Bacteria</taxon>
        <taxon>Pseudomonadati</taxon>
        <taxon>Bdellovibrionota</taxon>
        <taxon>Oligoflexia</taxon>
        <taxon>Silvanigrellales</taxon>
        <taxon>Silvanigrellaceae</taxon>
        <taxon>Fluviispira</taxon>
    </lineage>
</organism>
<feature type="domain" description="HTH marR-type" evidence="4">
    <location>
        <begin position="9"/>
        <end position="158"/>
    </location>
</feature>
<proteinExistence type="predicted"/>
<dbReference type="PANTHER" id="PTHR42756">
    <property type="entry name" value="TRANSCRIPTIONAL REGULATOR, MARR"/>
    <property type="match status" value="1"/>
</dbReference>
<dbReference type="GO" id="GO:0003677">
    <property type="term" value="F:DNA binding"/>
    <property type="evidence" value="ECO:0007669"/>
    <property type="project" value="UniProtKB-KW"/>
</dbReference>
<dbReference type="GO" id="GO:0003700">
    <property type="term" value="F:DNA-binding transcription factor activity"/>
    <property type="evidence" value="ECO:0007669"/>
    <property type="project" value="InterPro"/>
</dbReference>
<dbReference type="PRINTS" id="PR00598">
    <property type="entry name" value="HTHMARR"/>
</dbReference>
<dbReference type="EMBL" id="AP019368">
    <property type="protein sequence ID" value="BBH53494.1"/>
    <property type="molecule type" value="Genomic_DNA"/>
</dbReference>
<keyword evidence="6" id="KW-1185">Reference proteome</keyword>
<dbReference type="AlphaFoldDB" id="A0A4P2VN34"/>
<dbReference type="SMART" id="SM00347">
    <property type="entry name" value="HTH_MARR"/>
    <property type="match status" value="1"/>
</dbReference>
<sequence length="164" mass="19218">MENIENTTHDKLKALQKISSENISTEAFLEFYFIDTINLWRNKLGEIAKDYELSRLERRILVYIGRYPGIRQADLAFVMDVEPQSLTRSLENMENKKWLDKHDDNHDKRAKSLKLTYLGEKKLNDALQVSEMIRPKVLKDITEQEKALLANVLKTIRKNLEGIL</sequence>
<dbReference type="PANTHER" id="PTHR42756:SF1">
    <property type="entry name" value="TRANSCRIPTIONAL REPRESSOR OF EMRAB OPERON"/>
    <property type="match status" value="1"/>
</dbReference>
<keyword evidence="2" id="KW-0238">DNA-binding</keyword>
<gene>
    <name evidence="5" type="ORF">JCM31447_19380</name>
</gene>
<dbReference type="InterPro" id="IPR036388">
    <property type="entry name" value="WH-like_DNA-bd_sf"/>
</dbReference>